<accession>A0ABX2AY23</accession>
<dbReference type="Proteomes" id="UP001193734">
    <property type="component" value="Unassembled WGS sequence"/>
</dbReference>
<dbReference type="Gene3D" id="1.20.1600.10">
    <property type="entry name" value="Outer membrane efflux proteins (OEP)"/>
    <property type="match status" value="1"/>
</dbReference>
<dbReference type="SUPFAM" id="SSF56954">
    <property type="entry name" value="Outer membrane efflux proteins (OEP)"/>
    <property type="match status" value="1"/>
</dbReference>
<organism evidence="9 10">
    <name type="scientific">Xylanibacter rodentium</name>
    <dbReference type="NCBI Taxonomy" id="2736289"/>
    <lineage>
        <taxon>Bacteria</taxon>
        <taxon>Pseudomonadati</taxon>
        <taxon>Bacteroidota</taxon>
        <taxon>Bacteroidia</taxon>
        <taxon>Bacteroidales</taxon>
        <taxon>Prevotellaceae</taxon>
        <taxon>Xylanibacter</taxon>
    </lineage>
</organism>
<proteinExistence type="inferred from homology"/>
<evidence type="ECO:0000256" key="4">
    <source>
        <dbReference type="ARBA" id="ARBA00022452"/>
    </source>
</evidence>
<keyword evidence="6" id="KW-0472">Membrane</keyword>
<feature type="chain" id="PRO_5046561373" evidence="8">
    <location>
        <begin position="20"/>
        <end position="425"/>
    </location>
</feature>
<keyword evidence="7" id="KW-0998">Cell outer membrane</keyword>
<comment type="subcellular location">
    <subcellularLocation>
        <location evidence="1">Cell outer membrane</location>
    </subcellularLocation>
</comment>
<comment type="caution">
    <text evidence="9">The sequence shown here is derived from an EMBL/GenBank/DDBJ whole genome shotgun (WGS) entry which is preliminary data.</text>
</comment>
<evidence type="ECO:0000256" key="7">
    <source>
        <dbReference type="ARBA" id="ARBA00023237"/>
    </source>
</evidence>
<keyword evidence="10" id="KW-1185">Reference proteome</keyword>
<evidence type="ECO:0000256" key="8">
    <source>
        <dbReference type="SAM" id="SignalP"/>
    </source>
</evidence>
<dbReference type="GeneID" id="82158690"/>
<dbReference type="InterPro" id="IPR003423">
    <property type="entry name" value="OMP_efflux"/>
</dbReference>
<gene>
    <name evidence="9" type="ORF">HPS55_13010</name>
</gene>
<feature type="signal peptide" evidence="8">
    <location>
        <begin position="1"/>
        <end position="19"/>
    </location>
</feature>
<dbReference type="PANTHER" id="PTHR30026:SF20">
    <property type="entry name" value="OUTER MEMBRANE PROTEIN TOLC"/>
    <property type="match status" value="1"/>
</dbReference>
<keyword evidence="8" id="KW-0732">Signal</keyword>
<dbReference type="Pfam" id="PF02321">
    <property type="entry name" value="OEP"/>
    <property type="match status" value="1"/>
</dbReference>
<evidence type="ECO:0000256" key="2">
    <source>
        <dbReference type="ARBA" id="ARBA00007613"/>
    </source>
</evidence>
<keyword evidence="3" id="KW-0813">Transport</keyword>
<evidence type="ECO:0000256" key="1">
    <source>
        <dbReference type="ARBA" id="ARBA00004442"/>
    </source>
</evidence>
<name>A0ABX2AY23_9BACT</name>
<evidence type="ECO:0000313" key="9">
    <source>
        <dbReference type="EMBL" id="NPE15225.1"/>
    </source>
</evidence>
<evidence type="ECO:0000313" key="10">
    <source>
        <dbReference type="Proteomes" id="UP001193734"/>
    </source>
</evidence>
<dbReference type="PANTHER" id="PTHR30026">
    <property type="entry name" value="OUTER MEMBRANE PROTEIN TOLC"/>
    <property type="match status" value="1"/>
</dbReference>
<keyword evidence="5" id="KW-0812">Transmembrane</keyword>
<comment type="similarity">
    <text evidence="2">Belongs to the outer membrane factor (OMF) (TC 1.B.17) family.</text>
</comment>
<dbReference type="RefSeq" id="WP_172178363.1">
    <property type="nucleotide sequence ID" value="NZ_CASGKG010000053.1"/>
</dbReference>
<sequence>MRQITAFFILMLSPILVQAQTVTLDECQQLAQENYPLIKQYDLIRQTTDYTVSNISKGWLPQVSAMAQATYQSDVMTLPDPLQTMLGQQGFDVKGLRKDQYRIGIDLNQTIYDGGLISGQKNVAHLEGEVQTAQTTTDLYTIRQRVNDIYFGILLLDEKIQLNKDLQTLLQSNLDKLNSMLSNGIAMQSDVNVVRAEKLKAEQQATELASSKKSLMDMLAVFIGKEITELAMPQDVIVPTQSNNRPELHLFDTQIELANAQESLLNARLLPKLSVFAQGYYGYPGYDQFDAMFNRDWKLNGMIGVRLSWNIGALYTRKNDRSKLNTRRGLVESARETFLFNNHLLEIQQTDGIAKYRQMITDDHEIVALRSDVRQSAESRLEHGIIDTNNLLQEITRENQSRIDLSTHTILMLKESYDLKYTTNN</sequence>
<dbReference type="InterPro" id="IPR051906">
    <property type="entry name" value="TolC-like"/>
</dbReference>
<keyword evidence="4" id="KW-1134">Transmembrane beta strand</keyword>
<evidence type="ECO:0000256" key="5">
    <source>
        <dbReference type="ARBA" id="ARBA00022692"/>
    </source>
</evidence>
<dbReference type="EMBL" id="JABKKE010000032">
    <property type="protein sequence ID" value="NPE15225.1"/>
    <property type="molecule type" value="Genomic_DNA"/>
</dbReference>
<protein>
    <submittedName>
        <fullName evidence="9">TolC family protein</fullName>
    </submittedName>
</protein>
<reference evidence="9 10" key="1">
    <citation type="submission" date="2020-05" db="EMBL/GenBank/DDBJ databases">
        <title>Distinct polysaccharide utilization as determinants for interspecies competition between intestinal Prevotella spp.</title>
        <authorList>
            <person name="Galvez E.J.C."/>
            <person name="Iljazovic A."/>
            <person name="Strowig T."/>
        </authorList>
    </citation>
    <scope>NUCLEOTIDE SEQUENCE [LARGE SCALE GENOMIC DNA]</scope>
    <source>
        <strain evidence="9 10">PROD</strain>
    </source>
</reference>
<evidence type="ECO:0000256" key="3">
    <source>
        <dbReference type="ARBA" id="ARBA00022448"/>
    </source>
</evidence>
<evidence type="ECO:0000256" key="6">
    <source>
        <dbReference type="ARBA" id="ARBA00023136"/>
    </source>
</evidence>